<dbReference type="EnsemblFungi" id="CEF79420">
    <property type="protein sequence ID" value="CEF79420"/>
    <property type="gene ID" value="FGRRES_20206"/>
</dbReference>
<feature type="compositionally biased region" description="Polar residues" evidence="1">
    <location>
        <begin position="1"/>
        <end position="13"/>
    </location>
</feature>
<evidence type="ECO:0000256" key="1">
    <source>
        <dbReference type="SAM" id="MobiDB-lite"/>
    </source>
</evidence>
<dbReference type="Proteomes" id="UP000070720">
    <property type="component" value="Chromosome 2"/>
</dbReference>
<dbReference type="AlphaFoldDB" id="A0A098DLR1"/>
<name>A0A098DLR1_GIBZE</name>
<organism evidence="2 4">
    <name type="scientific">Gibberella zeae (strain ATCC MYA-4620 / CBS 123657 / FGSC 9075 / NRRL 31084 / PH-1)</name>
    <name type="common">Wheat head blight fungus</name>
    <name type="synonym">Fusarium graminearum</name>
    <dbReference type="NCBI Taxonomy" id="229533"/>
    <lineage>
        <taxon>Eukaryota</taxon>
        <taxon>Fungi</taxon>
        <taxon>Dikarya</taxon>
        <taxon>Ascomycota</taxon>
        <taxon>Pezizomycotina</taxon>
        <taxon>Sordariomycetes</taxon>
        <taxon>Hypocreomycetidae</taxon>
        <taxon>Hypocreales</taxon>
        <taxon>Nectriaceae</taxon>
        <taxon>Fusarium</taxon>
    </lineage>
</organism>
<proteinExistence type="predicted"/>
<sequence length="101" mass="11275">MQVSQAKDSTTNDVKARENDIDLDQQVAQKSPIVTVQNPEAKEKNLSRQGSLGRWSSGGAGKLWKKKQWRLVQDTVMGWDKEVKSMYLQAMSGTLQKPAAL</sequence>
<evidence type="ECO:0000313" key="2">
    <source>
        <dbReference type="EMBL" id="CEF79420.1"/>
    </source>
</evidence>
<keyword evidence="4" id="KW-1185">Reference proteome</keyword>
<evidence type="ECO:0000313" key="3">
    <source>
        <dbReference type="EnsemblFungi" id="CEF79420"/>
    </source>
</evidence>
<feature type="region of interest" description="Disordered" evidence="1">
    <location>
        <begin position="41"/>
        <end position="60"/>
    </location>
</feature>
<dbReference type="InParanoid" id="A0A098DLR1"/>
<protein>
    <submittedName>
        <fullName evidence="2">Chromosome 2, complete genome</fullName>
    </submittedName>
</protein>
<reference evidence="2 4" key="3">
    <citation type="journal article" date="2015" name="BMC Genomics">
        <title>The completed genome sequence of the pathogenic ascomycete fungus Fusarium graminearum.</title>
        <authorList>
            <person name="King R."/>
            <person name="Urban M."/>
            <person name="Hammond-Kosack M.C."/>
            <person name="Hassani-Pak K."/>
            <person name="Hammond-Kosack K.E."/>
        </authorList>
    </citation>
    <scope>NUCLEOTIDE SEQUENCE [LARGE SCALE GENOMIC DNA]</scope>
    <source>
        <strain evidence="4">ATCC MYA-4620 / CBS 123657 / FGSC 9075 / NRRL 31084 / PH-1</strain>
        <strain evidence="2">PH-1</strain>
    </source>
</reference>
<dbReference type="VEuPathDB" id="FungiDB:FGRAMPH1_01G15239"/>
<reference evidence="3 4" key="2">
    <citation type="journal article" date="2010" name="Nature">
        <title>Comparative genomics reveals mobile pathogenicity chromosomes in Fusarium.</title>
        <authorList>
            <person name="Ma L.J."/>
            <person name="van der Does H.C."/>
            <person name="Borkovich K.A."/>
            <person name="Coleman J.J."/>
            <person name="Daboussi M.J."/>
            <person name="Di Pietro A."/>
            <person name="Dufresne M."/>
            <person name="Freitag M."/>
            <person name="Grabherr M."/>
            <person name="Henrissat B."/>
            <person name="Houterman P.M."/>
            <person name="Kang S."/>
            <person name="Shim W.B."/>
            <person name="Woloshuk C."/>
            <person name="Xie X."/>
            <person name="Xu J.R."/>
            <person name="Antoniw J."/>
            <person name="Baker S.E."/>
            <person name="Bluhm B.H."/>
            <person name="Breakspear A."/>
            <person name="Brown D.W."/>
            <person name="Butchko R.A."/>
            <person name="Chapman S."/>
            <person name="Coulson R."/>
            <person name="Coutinho P.M."/>
            <person name="Danchin E.G."/>
            <person name="Diener A."/>
            <person name="Gale L.R."/>
            <person name="Gardiner D.M."/>
            <person name="Goff S."/>
            <person name="Hammond-Kosack K.E."/>
            <person name="Hilburn K."/>
            <person name="Hua-Van A."/>
            <person name="Jonkers W."/>
            <person name="Kazan K."/>
            <person name="Kodira C.D."/>
            <person name="Koehrsen M."/>
            <person name="Kumar L."/>
            <person name="Lee Y.H."/>
            <person name="Li L."/>
            <person name="Manners J.M."/>
            <person name="Miranda-Saavedra D."/>
            <person name="Mukherjee M."/>
            <person name="Park G."/>
            <person name="Park J."/>
            <person name="Park S.Y."/>
            <person name="Proctor R.H."/>
            <person name="Regev A."/>
            <person name="Ruiz-Roldan M.C."/>
            <person name="Sain D."/>
            <person name="Sakthikumar S."/>
            <person name="Sykes S."/>
            <person name="Schwartz D.C."/>
            <person name="Turgeon B.G."/>
            <person name="Wapinski I."/>
            <person name="Yoder O."/>
            <person name="Young S."/>
            <person name="Zeng Q."/>
            <person name="Zhou S."/>
            <person name="Galagan J."/>
            <person name="Cuomo C.A."/>
            <person name="Kistler H.C."/>
            <person name="Rep M."/>
        </authorList>
    </citation>
    <scope>GENOME REANNOTATION</scope>
    <source>
        <strain evidence="4">ATCC MYA-4620 / CBS 123657 / FGSC 9075 / NRRL 31084 / PH-1</strain>
        <strain evidence="3">PH-1 / ATCC MYA-4620 / FGSC 9075 / NRRL 31084</strain>
    </source>
</reference>
<evidence type="ECO:0000313" key="4">
    <source>
        <dbReference type="Proteomes" id="UP000070720"/>
    </source>
</evidence>
<gene>
    <name evidence="2" type="ORF">FGRAMPH1_01T15239</name>
</gene>
<reference evidence="3" key="4">
    <citation type="submission" date="2017-01" db="UniProtKB">
        <authorList>
            <consortium name="EnsemblFungi"/>
        </authorList>
    </citation>
    <scope>IDENTIFICATION</scope>
    <source>
        <strain evidence="3">PH-1 / ATCC MYA-4620 / FGSC 9075 / NRRL 31084</strain>
    </source>
</reference>
<dbReference type="EMBL" id="HG970333">
    <property type="protein sequence ID" value="CEF79420.1"/>
    <property type="molecule type" value="Genomic_DNA"/>
</dbReference>
<feature type="region of interest" description="Disordered" evidence="1">
    <location>
        <begin position="1"/>
        <end position="21"/>
    </location>
</feature>
<accession>A0A0E0S7E5</accession>
<reference evidence="3 4" key="1">
    <citation type="journal article" date="2007" name="Science">
        <title>The Fusarium graminearum genome reveals a link between localized polymorphism and pathogen specialization.</title>
        <authorList>
            <person name="Cuomo C.A."/>
            <person name="Gueldener U."/>
            <person name="Xu J.-R."/>
            <person name="Trail F."/>
            <person name="Turgeon B.G."/>
            <person name="Di Pietro A."/>
            <person name="Walton J.D."/>
            <person name="Ma L.-J."/>
            <person name="Baker S.E."/>
            <person name="Rep M."/>
            <person name="Adam G."/>
            <person name="Antoniw J."/>
            <person name="Baldwin T."/>
            <person name="Calvo S.E."/>
            <person name="Chang Y.-L."/>
            <person name="DeCaprio D."/>
            <person name="Gale L.R."/>
            <person name="Gnerre S."/>
            <person name="Goswami R.S."/>
            <person name="Hammond-Kosack K."/>
            <person name="Harris L.J."/>
            <person name="Hilburn K."/>
            <person name="Kennell J.C."/>
            <person name="Kroken S."/>
            <person name="Magnuson J.K."/>
            <person name="Mannhaupt G."/>
            <person name="Mauceli E.W."/>
            <person name="Mewes H.-W."/>
            <person name="Mitterbauer R."/>
            <person name="Muehlbauer G."/>
            <person name="Muensterkoetter M."/>
            <person name="Nelson D."/>
            <person name="O'Donnell K."/>
            <person name="Ouellet T."/>
            <person name="Qi W."/>
            <person name="Quesneville H."/>
            <person name="Roncero M.I.G."/>
            <person name="Seong K.-Y."/>
            <person name="Tetko I.V."/>
            <person name="Urban M."/>
            <person name="Waalwijk C."/>
            <person name="Ward T.J."/>
            <person name="Yao J."/>
            <person name="Birren B.W."/>
            <person name="Kistler H.C."/>
        </authorList>
    </citation>
    <scope>NUCLEOTIDE SEQUENCE [LARGE SCALE GENOMIC DNA]</scope>
    <source>
        <strain evidence="4">ATCC MYA-4620 / CBS 123657 / FGSC 9075 / NRRL 31084 / PH-1</strain>
        <strain evidence="3">PH-1 / ATCC MYA-4620 / FGSC 9075 / NRRL 31084</strain>
    </source>
</reference>
<accession>A0A098DLR1</accession>